<accession>A0A368T9Y3</accession>
<reference evidence="2 3" key="1">
    <citation type="submission" date="2018-04" db="EMBL/GenBank/DDBJ databases">
        <title>Novel actinobacteria from marine sediment.</title>
        <authorList>
            <person name="Ng Z.Y."/>
            <person name="Tan G.Y.A."/>
        </authorList>
    </citation>
    <scope>NUCLEOTIDE SEQUENCE [LARGE SCALE GENOMIC DNA]</scope>
    <source>
        <strain evidence="2 3">TPS81</strain>
    </source>
</reference>
<dbReference type="Proteomes" id="UP000253318">
    <property type="component" value="Unassembled WGS sequence"/>
</dbReference>
<organism evidence="2 3">
    <name type="scientific">Marinitenerispora sediminis</name>
    <dbReference type="NCBI Taxonomy" id="1931232"/>
    <lineage>
        <taxon>Bacteria</taxon>
        <taxon>Bacillati</taxon>
        <taxon>Actinomycetota</taxon>
        <taxon>Actinomycetes</taxon>
        <taxon>Streptosporangiales</taxon>
        <taxon>Nocardiopsidaceae</taxon>
        <taxon>Marinitenerispora</taxon>
    </lineage>
</organism>
<keyword evidence="3" id="KW-1185">Reference proteome</keyword>
<comment type="caution">
    <text evidence="2">The sequence shown here is derived from an EMBL/GenBank/DDBJ whole genome shotgun (WGS) entry which is preliminary data.</text>
</comment>
<gene>
    <name evidence="2" type="ORF">DEF24_04115</name>
</gene>
<evidence type="ECO:0000313" key="3">
    <source>
        <dbReference type="Proteomes" id="UP000253318"/>
    </source>
</evidence>
<dbReference type="AlphaFoldDB" id="A0A368T9Y3"/>
<feature type="compositionally biased region" description="Basic and acidic residues" evidence="1">
    <location>
        <begin position="99"/>
        <end position="108"/>
    </location>
</feature>
<feature type="region of interest" description="Disordered" evidence="1">
    <location>
        <begin position="78"/>
        <end position="108"/>
    </location>
</feature>
<dbReference type="EMBL" id="QEIN01000018">
    <property type="protein sequence ID" value="RCV61564.1"/>
    <property type="molecule type" value="Genomic_DNA"/>
</dbReference>
<sequence>MSDRLLMADLSLTAATRDLVQQLCSRLTNDTIANIDGGGELNRILIDRHHVDTAVRHHAVMVPALADEPDLPARRRLLGVSGRGRKLADRAAGSSRANNEPRPRLGPR</sequence>
<dbReference type="RefSeq" id="WP_114397462.1">
    <property type="nucleotide sequence ID" value="NZ_QEIM01000037.1"/>
</dbReference>
<name>A0A368T9Y3_9ACTN</name>
<protein>
    <submittedName>
        <fullName evidence="2">Uncharacterized protein</fullName>
    </submittedName>
</protein>
<evidence type="ECO:0000256" key="1">
    <source>
        <dbReference type="SAM" id="MobiDB-lite"/>
    </source>
</evidence>
<proteinExistence type="predicted"/>
<evidence type="ECO:0000313" key="2">
    <source>
        <dbReference type="EMBL" id="RCV61564.1"/>
    </source>
</evidence>